<accession>Q79DI4</accession>
<evidence type="ECO:0000313" key="1">
    <source>
        <dbReference type="EMBL" id="AAA17135.1"/>
    </source>
</evidence>
<sequence>MFGGTGAVSSRDESLDLLDVPGVVGLFDGLGLGRARQAISARHPRRCLFVAFDVERLGHHRDQIEEYAEGLAQKIIALATQVNGGCVALPPISSVRPRRPTQLL</sequence>
<reference evidence="1" key="2">
    <citation type="submission" date="1994-03" db="EMBL/GenBank/DDBJ databases">
        <authorList>
            <person name="Robison K."/>
        </authorList>
    </citation>
    <scope>NUCLEOTIDE SEQUENCE</scope>
</reference>
<proteinExistence type="predicted"/>
<dbReference type="EMBL" id="U00013">
    <property type="protein sequence ID" value="AAA17135.1"/>
    <property type="molecule type" value="Genomic_DNA"/>
</dbReference>
<reference evidence="1" key="1">
    <citation type="submission" date="1994-01" db="EMBL/GenBank/DDBJ databases">
        <authorList>
            <person name="Smith D.R."/>
        </authorList>
    </citation>
    <scope>NUCLEOTIDE SEQUENCE</scope>
</reference>
<name>Q79DI4_MYCLR</name>
<protein>
    <submittedName>
        <fullName evidence="1">B1496_C3_229</fullName>
    </submittedName>
</protein>
<organism evidence="1">
    <name type="scientific">Mycobacterium leprae</name>
    <dbReference type="NCBI Taxonomy" id="1769"/>
    <lineage>
        <taxon>Bacteria</taxon>
        <taxon>Bacillati</taxon>
        <taxon>Actinomycetota</taxon>
        <taxon>Actinomycetes</taxon>
        <taxon>Mycobacteriales</taxon>
        <taxon>Mycobacteriaceae</taxon>
        <taxon>Mycobacterium</taxon>
    </lineage>
</organism>
<dbReference type="AlphaFoldDB" id="Q79DI4"/>